<evidence type="ECO:0000313" key="10">
    <source>
        <dbReference type="Proteomes" id="UP000027093"/>
    </source>
</evidence>
<evidence type="ECO:0000256" key="1">
    <source>
        <dbReference type="ARBA" id="ARBA00001933"/>
    </source>
</evidence>
<evidence type="ECO:0000313" key="9">
    <source>
        <dbReference type="EMBL" id="AIC14775.1"/>
    </source>
</evidence>
<name>A0A060HHE7_9ARCH</name>
<dbReference type="PROSITE" id="PS51168">
    <property type="entry name" value="CHORISMATE_MUT_2"/>
    <property type="match status" value="1"/>
</dbReference>
<comment type="similarity">
    <text evidence="2 7">Belongs to the class-I pyridoxal-phosphate-dependent aminotransferase family.</text>
</comment>
<keyword evidence="5 7" id="KW-0808">Transferase</keyword>
<keyword evidence="10" id="KW-1185">Reference proteome</keyword>
<dbReference type="InterPro" id="IPR036979">
    <property type="entry name" value="CM_dom_sf"/>
</dbReference>
<dbReference type="GO" id="GO:0004106">
    <property type="term" value="F:chorismate mutase activity"/>
    <property type="evidence" value="ECO:0007669"/>
    <property type="project" value="InterPro"/>
</dbReference>
<dbReference type="InterPro" id="IPR015424">
    <property type="entry name" value="PyrdxlP-dep_Trfase"/>
</dbReference>
<protein>
    <recommendedName>
        <fullName evidence="7">Aminotransferase</fullName>
        <ecNumber evidence="7">2.6.1.-</ecNumber>
    </recommendedName>
</protein>
<dbReference type="AlphaFoldDB" id="A0A060HHE7"/>
<dbReference type="InterPro" id="IPR004839">
    <property type="entry name" value="Aminotransferase_I/II_large"/>
</dbReference>
<sequence>MTASGEKELEALRGQIRAVTSDILKRVQERMALAEQVGEVKNRLGIDVKDEKVEREIRLMVIKQAEQSGMSREFALRLLNMLLAESETVQALKRPQKNKAPRQTHLGIFQKAKQLEASGKRIIHLEVGEPDYPAPAQAGSALAESFTQKRYHYTDTRGIPQLREAIAKKSEVSEERVMVTPGGRFAVFSAVASLVRPGEEIITIEPAWPAYRECADFIGARTKVLKTTLESGWTPDLKEMESMITSGTRMIALNYPNNPTGKVLDKKTMDRIVALAKDRGLYLLSDEVYSGYSFRPFESVHSYGYDKSIIVSSFSKTYAMTGFRVGYAIASADSIKKMAKVQAVGVTSVAEPVQHAALAALGADPSGNVELMKKRLRFLSGKMKEMSLRFVEPDGAMYVYPELPDGGGEDMQLVERLLERGVAIAPGSGFGDSYRRFVRISACRGEEEMAEGLAVMADELRKAQ</sequence>
<dbReference type="EC" id="2.6.1.-" evidence="7"/>
<dbReference type="Proteomes" id="UP000027093">
    <property type="component" value="Chromosome"/>
</dbReference>
<dbReference type="InterPro" id="IPR004838">
    <property type="entry name" value="NHTrfase_class1_PyrdxlP-BS"/>
</dbReference>
<dbReference type="GO" id="GO:0030170">
    <property type="term" value="F:pyridoxal phosphate binding"/>
    <property type="evidence" value="ECO:0007669"/>
    <property type="project" value="InterPro"/>
</dbReference>
<comment type="subunit">
    <text evidence="3">Homodimer.</text>
</comment>
<dbReference type="InterPro" id="IPR036263">
    <property type="entry name" value="Chorismate_II_sf"/>
</dbReference>
<dbReference type="SUPFAM" id="SSF48600">
    <property type="entry name" value="Chorismate mutase II"/>
    <property type="match status" value="1"/>
</dbReference>
<dbReference type="HOGENOM" id="CLU_017584_4_3_2"/>
<dbReference type="STRING" id="926571.NVIE_005740"/>
<dbReference type="GeneID" id="74945838"/>
<dbReference type="SMART" id="SM00830">
    <property type="entry name" value="CM_2"/>
    <property type="match status" value="1"/>
</dbReference>
<reference evidence="9 10" key="1">
    <citation type="journal article" date="2014" name="Int. J. Syst. Evol. Microbiol.">
        <title>Nitrososphaera viennensis gen. nov., sp. nov., an aerobic and mesophilic, ammonia-oxidizing archaeon from soil and a member of the archaeal phylum Thaumarchaeota.</title>
        <authorList>
            <person name="Stieglmeier M."/>
            <person name="Klingl A."/>
            <person name="Alves R.J."/>
            <person name="Rittmann S.K."/>
            <person name="Melcher M."/>
            <person name="Leisch N."/>
            <person name="Schleper C."/>
        </authorList>
    </citation>
    <scope>NUCLEOTIDE SEQUENCE [LARGE SCALE GENOMIC DNA]</scope>
    <source>
        <strain evidence="9">EN76</strain>
    </source>
</reference>
<feature type="domain" description="Chorismate mutase" evidence="8">
    <location>
        <begin position="3"/>
        <end position="94"/>
    </location>
</feature>
<dbReference type="RefSeq" id="WP_075053926.1">
    <property type="nucleotide sequence ID" value="NZ_CP007536.1"/>
</dbReference>
<organism evidence="9 10">
    <name type="scientific">Nitrososphaera viennensis EN76</name>
    <dbReference type="NCBI Taxonomy" id="926571"/>
    <lineage>
        <taxon>Archaea</taxon>
        <taxon>Nitrososphaerota</taxon>
        <taxon>Nitrososphaeria</taxon>
        <taxon>Nitrososphaerales</taxon>
        <taxon>Nitrososphaeraceae</taxon>
        <taxon>Nitrososphaera</taxon>
    </lineage>
</organism>
<evidence type="ECO:0000256" key="4">
    <source>
        <dbReference type="ARBA" id="ARBA00022576"/>
    </source>
</evidence>
<dbReference type="Pfam" id="PF00155">
    <property type="entry name" value="Aminotran_1_2"/>
    <property type="match status" value="1"/>
</dbReference>
<dbReference type="GO" id="GO:0046417">
    <property type="term" value="P:chorismate metabolic process"/>
    <property type="evidence" value="ECO:0007669"/>
    <property type="project" value="InterPro"/>
</dbReference>
<dbReference type="InterPro" id="IPR050596">
    <property type="entry name" value="AspAT/PAT-like"/>
</dbReference>
<dbReference type="Gene3D" id="3.40.640.10">
    <property type="entry name" value="Type I PLP-dependent aspartate aminotransferase-like (Major domain)"/>
    <property type="match status" value="1"/>
</dbReference>
<evidence type="ECO:0000256" key="2">
    <source>
        <dbReference type="ARBA" id="ARBA00007441"/>
    </source>
</evidence>
<accession>A0A060HHE7</accession>
<dbReference type="KEGG" id="nvn:NVIE_005740"/>
<evidence type="ECO:0000256" key="6">
    <source>
        <dbReference type="ARBA" id="ARBA00022898"/>
    </source>
</evidence>
<keyword evidence="4 7" id="KW-0032">Aminotransferase</keyword>
<comment type="cofactor">
    <cofactor evidence="1 7">
        <name>pyridoxal 5'-phosphate</name>
        <dbReference type="ChEBI" id="CHEBI:597326"/>
    </cofactor>
</comment>
<dbReference type="Gene3D" id="1.20.59.10">
    <property type="entry name" value="Chorismate mutase"/>
    <property type="match status" value="1"/>
</dbReference>
<gene>
    <name evidence="9" type="primary">aspC</name>
    <name evidence="9" type="ORF">NVIE_005740</name>
</gene>
<evidence type="ECO:0000256" key="7">
    <source>
        <dbReference type="RuleBase" id="RU000481"/>
    </source>
</evidence>
<dbReference type="GO" id="GO:0006520">
    <property type="term" value="P:amino acid metabolic process"/>
    <property type="evidence" value="ECO:0007669"/>
    <property type="project" value="InterPro"/>
</dbReference>
<dbReference type="OrthoDB" id="372018at2157"/>
<dbReference type="InterPro" id="IPR015421">
    <property type="entry name" value="PyrdxlP-dep_Trfase_major"/>
</dbReference>
<dbReference type="GO" id="GO:0008483">
    <property type="term" value="F:transaminase activity"/>
    <property type="evidence" value="ECO:0007669"/>
    <property type="project" value="UniProtKB-KW"/>
</dbReference>
<dbReference type="PANTHER" id="PTHR46383:SF1">
    <property type="entry name" value="ASPARTATE AMINOTRANSFERASE"/>
    <property type="match status" value="1"/>
</dbReference>
<proteinExistence type="inferred from homology"/>
<evidence type="ECO:0000259" key="8">
    <source>
        <dbReference type="PROSITE" id="PS51168"/>
    </source>
</evidence>
<dbReference type="InterPro" id="IPR002701">
    <property type="entry name" value="CM_II_prokaryot"/>
</dbReference>
<dbReference type="Pfam" id="PF01817">
    <property type="entry name" value="CM_2"/>
    <property type="match status" value="1"/>
</dbReference>
<evidence type="ECO:0000256" key="3">
    <source>
        <dbReference type="ARBA" id="ARBA00011738"/>
    </source>
</evidence>
<evidence type="ECO:0000256" key="5">
    <source>
        <dbReference type="ARBA" id="ARBA00022679"/>
    </source>
</evidence>
<dbReference type="SUPFAM" id="SSF53383">
    <property type="entry name" value="PLP-dependent transferases"/>
    <property type="match status" value="1"/>
</dbReference>
<dbReference type="CDD" id="cd00609">
    <property type="entry name" value="AAT_like"/>
    <property type="match status" value="1"/>
</dbReference>
<dbReference type="PANTHER" id="PTHR46383">
    <property type="entry name" value="ASPARTATE AMINOTRANSFERASE"/>
    <property type="match status" value="1"/>
</dbReference>
<keyword evidence="6" id="KW-0663">Pyridoxal phosphate</keyword>
<dbReference type="EMBL" id="CP007536">
    <property type="protein sequence ID" value="AIC14775.1"/>
    <property type="molecule type" value="Genomic_DNA"/>
</dbReference>
<dbReference type="PROSITE" id="PS00105">
    <property type="entry name" value="AA_TRANSFER_CLASS_1"/>
    <property type="match status" value="1"/>
</dbReference>